<dbReference type="AlphaFoldDB" id="A0A915JFL9"/>
<sequence>MNQGFRLILVKIHTALLDEKEFELPNLRDFYNFFTKVYVYEEYEKFTIYISSSFHDTAKLCIEYT</sequence>
<evidence type="ECO:0000313" key="2">
    <source>
        <dbReference type="WBParaSite" id="nRc.2.0.1.t25330-RA"/>
    </source>
</evidence>
<organism evidence="1 2">
    <name type="scientific">Romanomermis culicivorax</name>
    <name type="common">Nematode worm</name>
    <dbReference type="NCBI Taxonomy" id="13658"/>
    <lineage>
        <taxon>Eukaryota</taxon>
        <taxon>Metazoa</taxon>
        <taxon>Ecdysozoa</taxon>
        <taxon>Nematoda</taxon>
        <taxon>Enoplea</taxon>
        <taxon>Dorylaimia</taxon>
        <taxon>Mermithida</taxon>
        <taxon>Mermithoidea</taxon>
        <taxon>Mermithidae</taxon>
        <taxon>Romanomermis</taxon>
    </lineage>
</organism>
<dbReference type="WBParaSite" id="nRc.2.0.1.t25330-RA">
    <property type="protein sequence ID" value="nRc.2.0.1.t25330-RA"/>
    <property type="gene ID" value="nRc.2.0.1.g25330"/>
</dbReference>
<accession>A0A915JFL9</accession>
<protein>
    <submittedName>
        <fullName evidence="2">Uncharacterized protein</fullName>
    </submittedName>
</protein>
<keyword evidence="1" id="KW-1185">Reference proteome</keyword>
<dbReference type="Proteomes" id="UP000887565">
    <property type="component" value="Unplaced"/>
</dbReference>
<name>A0A915JFL9_ROMCU</name>
<evidence type="ECO:0000313" key="1">
    <source>
        <dbReference type="Proteomes" id="UP000887565"/>
    </source>
</evidence>
<proteinExistence type="predicted"/>
<reference evidence="2" key="1">
    <citation type="submission" date="2022-11" db="UniProtKB">
        <authorList>
            <consortium name="WormBaseParasite"/>
        </authorList>
    </citation>
    <scope>IDENTIFICATION</scope>
</reference>